<evidence type="ECO:0000256" key="1">
    <source>
        <dbReference type="SAM" id="Phobius"/>
    </source>
</evidence>
<sequence length="174" mass="17924">MRARSLALTSAFAVAAMMLPAAAHAATTITFNGVSGTYANTSPGPNTKFKDVFIFSTPSAGYLSIDWRTLYGAILTNIKASVRLNGVLLTGADTVTPAGLLKTRSLNNVLVSAGTQTVTVAGSAMARSSYSGTISFAAVPEPAAWALMTIGFGAVAFGLRRKSRPAVRASLSFA</sequence>
<feature type="transmembrane region" description="Helical" evidence="1">
    <location>
        <begin position="143"/>
        <end position="159"/>
    </location>
</feature>
<keyword evidence="1" id="KW-0812">Transmembrane</keyword>
<dbReference type="AlphaFoldDB" id="A0A7X1KDS3"/>
<keyword evidence="2" id="KW-0732">Signal</keyword>
<name>A0A7X1KDS3_9SPHN</name>
<comment type="caution">
    <text evidence="4">The sequence shown here is derived from an EMBL/GenBank/DDBJ whole genome shotgun (WGS) entry which is preliminary data.</text>
</comment>
<protein>
    <submittedName>
        <fullName evidence="4">FxDxF family PEP-CTERM protein</fullName>
    </submittedName>
</protein>
<dbReference type="Proteomes" id="UP000520156">
    <property type="component" value="Unassembled WGS sequence"/>
</dbReference>
<keyword evidence="5" id="KW-1185">Reference proteome</keyword>
<evidence type="ECO:0000313" key="5">
    <source>
        <dbReference type="Proteomes" id="UP000520156"/>
    </source>
</evidence>
<proteinExistence type="predicted"/>
<dbReference type="EMBL" id="JACLAU010000067">
    <property type="protein sequence ID" value="MBC2653660.1"/>
    <property type="molecule type" value="Genomic_DNA"/>
</dbReference>
<dbReference type="InterPro" id="IPR013424">
    <property type="entry name" value="Ice-binding_C"/>
</dbReference>
<gene>
    <name evidence="4" type="ORF">H7F49_18430</name>
</gene>
<evidence type="ECO:0000256" key="2">
    <source>
        <dbReference type="SAM" id="SignalP"/>
    </source>
</evidence>
<evidence type="ECO:0000259" key="3">
    <source>
        <dbReference type="Pfam" id="PF07589"/>
    </source>
</evidence>
<dbReference type="Pfam" id="PF07589">
    <property type="entry name" value="PEP-CTERM"/>
    <property type="match status" value="1"/>
</dbReference>
<feature type="chain" id="PRO_5031532905" evidence="2">
    <location>
        <begin position="26"/>
        <end position="174"/>
    </location>
</feature>
<feature type="domain" description="Ice-binding protein C-terminal" evidence="3">
    <location>
        <begin position="138"/>
        <end position="162"/>
    </location>
</feature>
<dbReference type="NCBIfam" id="NF038126">
    <property type="entry name" value="PEP_CTERM_FxDxF"/>
    <property type="match status" value="1"/>
</dbReference>
<dbReference type="RefSeq" id="WP_185685032.1">
    <property type="nucleotide sequence ID" value="NZ_JACLAU010000067.1"/>
</dbReference>
<accession>A0A7X1KDS3</accession>
<keyword evidence="1" id="KW-1133">Transmembrane helix</keyword>
<feature type="signal peptide" evidence="2">
    <location>
        <begin position="1"/>
        <end position="25"/>
    </location>
</feature>
<organism evidence="4 5">
    <name type="scientific">Novosphingobium aerophilum</name>
    <dbReference type="NCBI Taxonomy" id="2839843"/>
    <lineage>
        <taxon>Bacteria</taxon>
        <taxon>Pseudomonadati</taxon>
        <taxon>Pseudomonadota</taxon>
        <taxon>Alphaproteobacteria</taxon>
        <taxon>Sphingomonadales</taxon>
        <taxon>Sphingomonadaceae</taxon>
        <taxon>Novosphingobium</taxon>
    </lineage>
</organism>
<keyword evidence="1" id="KW-0472">Membrane</keyword>
<reference evidence="4 5" key="1">
    <citation type="submission" date="2020-08" db="EMBL/GenBank/DDBJ databases">
        <title>The genome sequence of Novosphingobium flavum 4Y4.</title>
        <authorList>
            <person name="Liu Y."/>
        </authorList>
    </citation>
    <scope>NUCLEOTIDE SEQUENCE [LARGE SCALE GENOMIC DNA]</scope>
    <source>
        <strain evidence="4 5">4Y4</strain>
    </source>
</reference>
<evidence type="ECO:0000313" key="4">
    <source>
        <dbReference type="EMBL" id="MBC2653660.1"/>
    </source>
</evidence>
<dbReference type="NCBIfam" id="TIGR02595">
    <property type="entry name" value="PEP_CTERM"/>
    <property type="match status" value="1"/>
</dbReference>